<keyword evidence="4" id="KW-1185">Reference proteome</keyword>
<evidence type="ECO:0000313" key="3">
    <source>
        <dbReference type="EMBL" id="MTI23935.1"/>
    </source>
</evidence>
<feature type="compositionally biased region" description="Polar residues" evidence="1">
    <location>
        <begin position="34"/>
        <end position="46"/>
    </location>
</feature>
<dbReference type="Proteomes" id="UP000798808">
    <property type="component" value="Unassembled WGS sequence"/>
</dbReference>
<dbReference type="InterPro" id="IPR025295">
    <property type="entry name" value="eCIS_core_dom"/>
</dbReference>
<evidence type="ECO:0000259" key="2">
    <source>
        <dbReference type="Pfam" id="PF13699"/>
    </source>
</evidence>
<accession>A0ABW9RJ34</accession>
<comment type="caution">
    <text evidence="3">The sequence shown here is derived from an EMBL/GenBank/DDBJ whole genome shotgun (WGS) entry which is preliminary data.</text>
</comment>
<proteinExistence type="predicted"/>
<protein>
    <submittedName>
        <fullName evidence="3">DUF4157 domain-containing protein</fullName>
    </submittedName>
</protein>
<feature type="domain" description="eCIS core" evidence="2">
    <location>
        <begin position="44"/>
        <end position="117"/>
    </location>
</feature>
<name>A0ABW9RJ34_9BACT</name>
<sequence>MKSANQPVQQMVDKDVKEEEKKVQMKAGNGQSTGGNTASQSGSLPSSVLGKMEGAFNTSFSDVKVHNNSSSATNMGALAYAQGNDIHFAPGQYNPNSTKGQELIGHELTHVVQQRQGRVKANTQAKGTPVNDDPRLEKEADDMGKKAAQGKFAHVAGSSAHAVQMKGNYPWSGILERKGRSGLISFIPEIISFIRDQKTSVANVWSKNADIQDFKPGAFALELALTILGAGIGGALGKVAGNVISKVAGEVATDASVDALKKLYEVGYDKLKGVLTSPSNELSVNATKGLSSAVGSGLKDYYVQSVKEMFDSERYSAVDVFTNDLESMTDEELAFLAYTLDESYKRIIADVEPIMQQLTIGYMKLQDVIHVTTEAGITGNPETAGNKEKIREFYQTDGRITETDARGGQLLITGPMGGIGKYNSPRLSISKAIASDVNESTYGHLKGAKIKDLPFSVSFRFWASTPNHGILDALTLESSLCKVWFVKDGNGSIWVDNNESYERESNGYDQGREWLARHELNTSRELTAEEIRSNAPKGARKLYEAIKNTPINSIIDLDMF</sequence>
<evidence type="ECO:0000313" key="4">
    <source>
        <dbReference type="Proteomes" id="UP000798808"/>
    </source>
</evidence>
<organism evidence="3 4">
    <name type="scientific">Fulvivirga kasyanovii</name>
    <dbReference type="NCBI Taxonomy" id="396812"/>
    <lineage>
        <taxon>Bacteria</taxon>
        <taxon>Pseudomonadati</taxon>
        <taxon>Bacteroidota</taxon>
        <taxon>Cytophagia</taxon>
        <taxon>Cytophagales</taxon>
        <taxon>Fulvivirgaceae</taxon>
        <taxon>Fulvivirga</taxon>
    </lineage>
</organism>
<gene>
    <name evidence="3" type="ORF">E1163_03145</name>
</gene>
<dbReference type="Pfam" id="PF13699">
    <property type="entry name" value="eCIS_core"/>
    <property type="match status" value="1"/>
</dbReference>
<feature type="compositionally biased region" description="Polar residues" evidence="1">
    <location>
        <begin position="115"/>
        <end position="126"/>
    </location>
</feature>
<reference evidence="3 4" key="1">
    <citation type="submission" date="2019-02" db="EMBL/GenBank/DDBJ databases">
        <authorList>
            <person name="Goldberg S.R."/>
            <person name="Haltli B.A."/>
            <person name="Correa H."/>
            <person name="Russell K.G."/>
        </authorList>
    </citation>
    <scope>NUCLEOTIDE SEQUENCE [LARGE SCALE GENOMIC DNA]</scope>
    <source>
        <strain evidence="3 4">JCM 16186</strain>
    </source>
</reference>
<feature type="region of interest" description="Disordered" evidence="1">
    <location>
        <begin position="1"/>
        <end position="46"/>
    </location>
</feature>
<feature type="region of interest" description="Disordered" evidence="1">
    <location>
        <begin position="115"/>
        <end position="137"/>
    </location>
</feature>
<evidence type="ECO:0000256" key="1">
    <source>
        <dbReference type="SAM" id="MobiDB-lite"/>
    </source>
</evidence>
<feature type="compositionally biased region" description="Basic and acidic residues" evidence="1">
    <location>
        <begin position="12"/>
        <end position="23"/>
    </location>
</feature>
<dbReference type="EMBL" id="SMLW01000334">
    <property type="protein sequence ID" value="MTI23935.1"/>
    <property type="molecule type" value="Genomic_DNA"/>
</dbReference>